<dbReference type="Gene3D" id="1.10.150.20">
    <property type="entry name" value="5' to 3' exonuclease, C-terminal subdomain"/>
    <property type="match status" value="1"/>
</dbReference>
<feature type="domain" description="UvrC family homology region profile" evidence="2">
    <location>
        <begin position="335"/>
        <end position="442"/>
    </location>
</feature>
<name>A0A3L9ZX71_9BACT</name>
<dbReference type="InterPro" id="IPR038476">
    <property type="entry name" value="UvrC_RNase_H_dom_sf"/>
</dbReference>
<dbReference type="GO" id="GO:0009381">
    <property type="term" value="F:excinuclease ABC activity"/>
    <property type="evidence" value="ECO:0007669"/>
    <property type="project" value="InterPro"/>
</dbReference>
<dbReference type="Gene3D" id="3.40.1440.10">
    <property type="entry name" value="GIY-YIG endonuclease"/>
    <property type="match status" value="1"/>
</dbReference>
<keyword evidence="4" id="KW-1185">Reference proteome</keyword>
<organism evidence="3 4">
    <name type="scientific">Metamycoplasma subdolum</name>
    <dbReference type="NCBI Taxonomy" id="92407"/>
    <lineage>
        <taxon>Bacteria</taxon>
        <taxon>Bacillati</taxon>
        <taxon>Mycoplasmatota</taxon>
        <taxon>Mycoplasmoidales</taxon>
        <taxon>Metamycoplasmataceae</taxon>
        <taxon>Metamycoplasma</taxon>
    </lineage>
</organism>
<dbReference type="InterPro" id="IPR035901">
    <property type="entry name" value="GIY-YIG_endonuc_sf"/>
</dbReference>
<dbReference type="InterPro" id="IPR010994">
    <property type="entry name" value="RuvA_2-like"/>
</dbReference>
<dbReference type="Pfam" id="PF08459">
    <property type="entry name" value="UvrC_RNaseH_dom"/>
    <property type="match status" value="1"/>
</dbReference>
<dbReference type="SMART" id="SM00465">
    <property type="entry name" value="GIYc"/>
    <property type="match status" value="1"/>
</dbReference>
<evidence type="ECO:0000313" key="4">
    <source>
        <dbReference type="Proteomes" id="UP000267246"/>
    </source>
</evidence>
<dbReference type="EMBL" id="REFI01000010">
    <property type="protein sequence ID" value="RMA77471.1"/>
    <property type="molecule type" value="Genomic_DNA"/>
</dbReference>
<dbReference type="GO" id="GO:0006289">
    <property type="term" value="P:nucleotide-excision repair"/>
    <property type="evidence" value="ECO:0007669"/>
    <property type="project" value="InterPro"/>
</dbReference>
<dbReference type="SUPFAM" id="SSF47781">
    <property type="entry name" value="RuvA domain 2-like"/>
    <property type="match status" value="1"/>
</dbReference>
<dbReference type="InterPro" id="IPR047296">
    <property type="entry name" value="GIY-YIG_UvrC_Cho"/>
</dbReference>
<dbReference type="PROSITE" id="PS50165">
    <property type="entry name" value="UVRC"/>
    <property type="match status" value="1"/>
</dbReference>
<dbReference type="OrthoDB" id="9804933at2"/>
<accession>A0A3L9ZX71</accession>
<feature type="domain" description="GIY-YIG" evidence="1">
    <location>
        <begin position="14"/>
        <end position="93"/>
    </location>
</feature>
<dbReference type="Pfam" id="PF14520">
    <property type="entry name" value="HHH_5"/>
    <property type="match status" value="1"/>
</dbReference>
<dbReference type="Pfam" id="PF01541">
    <property type="entry name" value="GIY-YIG"/>
    <property type="match status" value="1"/>
</dbReference>
<dbReference type="Proteomes" id="UP000267246">
    <property type="component" value="Unassembled WGS sequence"/>
</dbReference>
<dbReference type="PROSITE" id="PS50164">
    <property type="entry name" value="GIY_YIG"/>
    <property type="match status" value="1"/>
</dbReference>
<evidence type="ECO:0000313" key="3">
    <source>
        <dbReference type="EMBL" id="RMA77471.1"/>
    </source>
</evidence>
<protein>
    <submittedName>
        <fullName evidence="3">Excinuclease ABC subunit C</fullName>
    </submittedName>
</protein>
<proteinExistence type="predicted"/>
<dbReference type="InterPro" id="IPR050066">
    <property type="entry name" value="UvrABC_protein_C"/>
</dbReference>
<dbReference type="InterPro" id="IPR001162">
    <property type="entry name" value="UvrC_RNase_H_dom"/>
</dbReference>
<dbReference type="Gene3D" id="3.30.420.340">
    <property type="entry name" value="UvrC, RNAse H endonuclease domain"/>
    <property type="match status" value="1"/>
</dbReference>
<dbReference type="GO" id="GO:0009380">
    <property type="term" value="C:excinuclease repair complex"/>
    <property type="evidence" value="ECO:0007669"/>
    <property type="project" value="TreeGrafter"/>
</dbReference>
<dbReference type="InterPro" id="IPR000305">
    <property type="entry name" value="GIY-YIG_endonuc"/>
</dbReference>
<comment type="caution">
    <text evidence="3">The sequence shown here is derived from an EMBL/GenBank/DDBJ whole genome shotgun (WGS) entry which is preliminary data.</text>
</comment>
<dbReference type="RefSeq" id="WP_121940962.1">
    <property type="nucleotide sequence ID" value="NZ_CP137846.1"/>
</dbReference>
<dbReference type="AlphaFoldDB" id="A0A3L9ZX71"/>
<evidence type="ECO:0000259" key="2">
    <source>
        <dbReference type="PROSITE" id="PS50165"/>
    </source>
</evidence>
<dbReference type="CDD" id="cd10434">
    <property type="entry name" value="GIY-YIG_UvrC_Cho"/>
    <property type="match status" value="1"/>
</dbReference>
<dbReference type="PANTHER" id="PTHR30562">
    <property type="entry name" value="UVRC/OXIDOREDUCTASE"/>
    <property type="match status" value="1"/>
</dbReference>
<gene>
    <name evidence="3" type="ORF">JN00_0517</name>
</gene>
<dbReference type="PANTHER" id="PTHR30562:SF1">
    <property type="entry name" value="UVRABC SYSTEM PROTEIN C"/>
    <property type="match status" value="1"/>
</dbReference>
<reference evidence="3 4" key="1">
    <citation type="submission" date="2018-10" db="EMBL/GenBank/DDBJ databases">
        <title>Genomic Encyclopedia of Archaeal and Bacterial Type Strains, Phase II (KMG-II): from individual species to whole genera.</title>
        <authorList>
            <person name="Goeker M."/>
        </authorList>
    </citation>
    <scope>NUCLEOTIDE SEQUENCE [LARGE SCALE GENOMIC DNA]</scope>
    <source>
        <strain evidence="3 4">ATCC 29870</strain>
    </source>
</reference>
<sequence>MNLTKQRIIDEVPEKPGVYFWKNKQGEILYIGKAVNLRKRMLQYFDPKMQNSFKTPSLKKLIYDFQIEITSSEKDSFIKERNYIYQYNPKYNELFPIRSSFPYLSLHLTKNKGLEIKIKEFKKMKNTFYFGPLISNKKYSELIKLLEHLLCYQDGTLIQNKDYDFWKQKFEWGKKLLTNRLELKKILDSRIKFFNEQLLFEESKKNQDVYELLEFNKQSQTQILNSGINQDVFGTFSNDKTLCIFIIKYVLGIQSRTEYFVLNIVEDEVATFNNFLHWYYNQVKFADKIILEKKWKEFNFNFHGDNITFAENKKLETLVLTANENAKHYITKETKDPLIFDKLAKVLNIPLIKGMVILDNSFQYNSNIVKGAAFYLENSRLITSLNRHFNLNQENGKSDSSYMYQNFKKYILELSRNNKKYKISVILCDGGMIQINAVKQVLKEENLQDVKVFGLVKNKKHETEKLIDAQNNEIKINDAKVFKFLSNIQTKIDGYVKFKRNVKKKKLEERNELENIDGIGKKTIEKLMSYFDGDLSKIMNASEKELCKIVDKIKAKSIYEYFLNKR</sequence>
<dbReference type="SUPFAM" id="SSF82771">
    <property type="entry name" value="GIY-YIG endonuclease"/>
    <property type="match status" value="1"/>
</dbReference>
<evidence type="ECO:0000259" key="1">
    <source>
        <dbReference type="PROSITE" id="PS50164"/>
    </source>
</evidence>